<dbReference type="SUPFAM" id="SSF103473">
    <property type="entry name" value="MFS general substrate transporter"/>
    <property type="match status" value="1"/>
</dbReference>
<evidence type="ECO:0000256" key="2">
    <source>
        <dbReference type="ARBA" id="ARBA00022989"/>
    </source>
</evidence>
<feature type="transmembrane region" description="Helical" evidence="4">
    <location>
        <begin position="361"/>
        <end position="380"/>
    </location>
</feature>
<evidence type="ECO:0000256" key="1">
    <source>
        <dbReference type="ARBA" id="ARBA00022692"/>
    </source>
</evidence>
<keyword evidence="7" id="KW-1185">Reference proteome</keyword>
<name>A0A2P7QMW7_9GAMM</name>
<dbReference type="PANTHER" id="PTHR23534:SF1">
    <property type="entry name" value="MAJOR FACILITATOR SUPERFAMILY PROTEIN"/>
    <property type="match status" value="1"/>
</dbReference>
<keyword evidence="3 4" id="KW-0472">Membrane</keyword>
<dbReference type="RefSeq" id="WP_106454082.1">
    <property type="nucleotide sequence ID" value="NZ_PXYH01000018.1"/>
</dbReference>
<evidence type="ECO:0000313" key="6">
    <source>
        <dbReference type="EMBL" id="PSJ39314.1"/>
    </source>
</evidence>
<evidence type="ECO:0000256" key="4">
    <source>
        <dbReference type="SAM" id="Phobius"/>
    </source>
</evidence>
<dbReference type="GO" id="GO:0022857">
    <property type="term" value="F:transmembrane transporter activity"/>
    <property type="evidence" value="ECO:0007669"/>
    <property type="project" value="InterPro"/>
</dbReference>
<dbReference type="Gene3D" id="1.20.1250.20">
    <property type="entry name" value="MFS general substrate transporter like domains"/>
    <property type="match status" value="1"/>
</dbReference>
<feature type="domain" description="Major facilitator superfamily (MFS) profile" evidence="5">
    <location>
        <begin position="206"/>
        <end position="388"/>
    </location>
</feature>
<keyword evidence="1 4" id="KW-0812">Transmembrane</keyword>
<evidence type="ECO:0000313" key="7">
    <source>
        <dbReference type="Proteomes" id="UP000242181"/>
    </source>
</evidence>
<dbReference type="PANTHER" id="PTHR23534">
    <property type="entry name" value="MFS PERMEASE"/>
    <property type="match status" value="1"/>
</dbReference>
<accession>A0A2P7QMW7</accession>
<feature type="transmembrane region" description="Helical" evidence="4">
    <location>
        <begin position="240"/>
        <end position="261"/>
    </location>
</feature>
<dbReference type="InterPro" id="IPR036259">
    <property type="entry name" value="MFS_trans_sf"/>
</dbReference>
<feature type="transmembrane region" description="Helical" evidence="4">
    <location>
        <begin position="71"/>
        <end position="89"/>
    </location>
</feature>
<evidence type="ECO:0000256" key="3">
    <source>
        <dbReference type="ARBA" id="ARBA00023136"/>
    </source>
</evidence>
<feature type="transmembrane region" description="Helical" evidence="4">
    <location>
        <begin position="273"/>
        <end position="291"/>
    </location>
</feature>
<sequence length="388" mass="41838">MPLTVWGLAIAQALLSSGNILLVSVSALIGRYLAAEPWLITLPVACQFLGLILSTLPAAHLMQRLGRKSGFVLGNLVGLLGTWVALQGLASTSLALFACGTFLIGVAIGVGQQYRFAALEACDSGLHARAISLVMAGGVLAAVIGPNLAVWSRDWYPDNPYGGAFYGLFGLYLVALLLILLLPLPVARPVDRAEAVRSYRELFRQPLLLAAVASGMIGYGIMVLLMTATPLAMDHHQHDFPATASVIQWHVLGMFVPSFFTGHLIRRFTTRRVILWGCSALALSVAVNLSGQGYWHYWWGLLLLGVGWNFTFIGATHLLSFSYRPAEKAKVQGINEFLVFGAAAVGSLFAGQGVVLLGWSWLNLLSLPWILLVFALILRLDRRSAATA</sequence>
<evidence type="ECO:0000259" key="5">
    <source>
        <dbReference type="PROSITE" id="PS50850"/>
    </source>
</evidence>
<dbReference type="AlphaFoldDB" id="A0A2P7QMW7"/>
<feature type="transmembrane region" description="Helical" evidence="4">
    <location>
        <begin position="164"/>
        <end position="186"/>
    </location>
</feature>
<dbReference type="PROSITE" id="PS50850">
    <property type="entry name" value="MFS"/>
    <property type="match status" value="1"/>
</dbReference>
<feature type="transmembrane region" description="Helical" evidence="4">
    <location>
        <begin position="95"/>
        <end position="114"/>
    </location>
</feature>
<feature type="transmembrane region" description="Helical" evidence="4">
    <location>
        <begin position="126"/>
        <end position="144"/>
    </location>
</feature>
<comment type="caution">
    <text evidence="6">The sequence shown here is derived from an EMBL/GenBank/DDBJ whole genome shotgun (WGS) entry which is preliminary data.</text>
</comment>
<organism evidence="6 7">
    <name type="scientific">Zobellella taiwanensis</name>
    <dbReference type="NCBI Taxonomy" id="347535"/>
    <lineage>
        <taxon>Bacteria</taxon>
        <taxon>Pseudomonadati</taxon>
        <taxon>Pseudomonadota</taxon>
        <taxon>Gammaproteobacteria</taxon>
        <taxon>Aeromonadales</taxon>
        <taxon>Aeromonadaceae</taxon>
        <taxon>Zobellella</taxon>
    </lineage>
</organism>
<feature type="transmembrane region" description="Helical" evidence="4">
    <location>
        <begin position="207"/>
        <end position="228"/>
    </location>
</feature>
<feature type="transmembrane region" description="Helical" evidence="4">
    <location>
        <begin position="37"/>
        <end position="59"/>
    </location>
</feature>
<keyword evidence="2 4" id="KW-1133">Transmembrane helix</keyword>
<dbReference type="EMBL" id="PXYH01000018">
    <property type="protein sequence ID" value="PSJ39314.1"/>
    <property type="molecule type" value="Genomic_DNA"/>
</dbReference>
<dbReference type="OrthoDB" id="8558006at2"/>
<dbReference type="Pfam" id="PF07690">
    <property type="entry name" value="MFS_1"/>
    <property type="match status" value="1"/>
</dbReference>
<dbReference type="Proteomes" id="UP000242181">
    <property type="component" value="Unassembled WGS sequence"/>
</dbReference>
<protein>
    <submittedName>
        <fullName evidence="6">MFS transporter</fullName>
    </submittedName>
</protein>
<proteinExistence type="predicted"/>
<dbReference type="InterPro" id="IPR011701">
    <property type="entry name" value="MFS"/>
</dbReference>
<feature type="transmembrane region" description="Helical" evidence="4">
    <location>
        <begin position="333"/>
        <end position="355"/>
    </location>
</feature>
<reference evidence="6 7" key="1">
    <citation type="submission" date="2018-03" db="EMBL/GenBank/DDBJ databases">
        <title>The draft genome of Zobellella taiwanensis JCM 13381.</title>
        <authorList>
            <person name="Liu L."/>
            <person name="Li L."/>
            <person name="Wang T."/>
            <person name="Zhang X."/>
            <person name="Liang L."/>
        </authorList>
    </citation>
    <scope>NUCLEOTIDE SEQUENCE [LARGE SCALE GENOMIC DNA]</scope>
    <source>
        <strain evidence="6 7">JCM 13381</strain>
    </source>
</reference>
<dbReference type="InterPro" id="IPR020846">
    <property type="entry name" value="MFS_dom"/>
</dbReference>
<gene>
    <name evidence="6" type="ORF">C7I36_12750</name>
</gene>
<feature type="transmembrane region" description="Helical" evidence="4">
    <location>
        <begin position="297"/>
        <end position="321"/>
    </location>
</feature>